<dbReference type="PANTHER" id="PTHR46336">
    <property type="entry name" value="OS02G0260700 PROTEIN"/>
    <property type="match status" value="1"/>
</dbReference>
<sequence length="120" mass="13477">MQEKGSESVLVEYEFAARFKPAEEFMTTYKHQYNFTGGKAVQEPFHHRLGVCCVSSMESDFGSVGSSGRVTSSSKPDFQFAFNDINFSDRVLKLEIVPTIIGDSARVRKRTREGLIKENG</sequence>
<dbReference type="GO" id="GO:0005634">
    <property type="term" value="C:nucleus"/>
    <property type="evidence" value="ECO:0007669"/>
    <property type="project" value="TreeGrafter"/>
</dbReference>
<keyword evidence="2" id="KW-1185">Reference proteome</keyword>
<dbReference type="EMBL" id="JADFTS010000004">
    <property type="protein sequence ID" value="KAF9610544.1"/>
    <property type="molecule type" value="Genomic_DNA"/>
</dbReference>
<gene>
    <name evidence="1" type="ORF">IFM89_023209</name>
</gene>
<name>A0A835I4P7_9MAGN</name>
<reference evidence="1 2" key="1">
    <citation type="submission" date="2020-10" db="EMBL/GenBank/DDBJ databases">
        <title>The Coptis chinensis genome and diversification of protoberbering-type alkaloids.</title>
        <authorList>
            <person name="Wang B."/>
            <person name="Shu S."/>
            <person name="Song C."/>
            <person name="Liu Y."/>
        </authorList>
    </citation>
    <scope>NUCLEOTIDE SEQUENCE [LARGE SCALE GENOMIC DNA]</scope>
    <source>
        <strain evidence="1">HL-2020</strain>
        <tissue evidence="1">Leaf</tissue>
    </source>
</reference>
<dbReference type="PANTHER" id="PTHR46336:SF3">
    <property type="entry name" value="BTB_POZ DOMAIN-CONTAINING PROTEIN POB1"/>
    <property type="match status" value="1"/>
</dbReference>
<organism evidence="1 2">
    <name type="scientific">Coptis chinensis</name>
    <dbReference type="NCBI Taxonomy" id="261450"/>
    <lineage>
        <taxon>Eukaryota</taxon>
        <taxon>Viridiplantae</taxon>
        <taxon>Streptophyta</taxon>
        <taxon>Embryophyta</taxon>
        <taxon>Tracheophyta</taxon>
        <taxon>Spermatophyta</taxon>
        <taxon>Magnoliopsida</taxon>
        <taxon>Ranunculales</taxon>
        <taxon>Ranunculaceae</taxon>
        <taxon>Coptidoideae</taxon>
        <taxon>Coptis</taxon>
    </lineage>
</organism>
<proteinExistence type="predicted"/>
<dbReference type="OrthoDB" id="1728607at2759"/>
<dbReference type="InterPro" id="IPR045890">
    <property type="entry name" value="POB1-like"/>
</dbReference>
<dbReference type="GO" id="GO:0010114">
    <property type="term" value="P:response to red light"/>
    <property type="evidence" value="ECO:0007669"/>
    <property type="project" value="TreeGrafter"/>
</dbReference>
<dbReference type="Proteomes" id="UP000631114">
    <property type="component" value="Unassembled WGS sequence"/>
</dbReference>
<accession>A0A835I4P7</accession>
<dbReference type="AlphaFoldDB" id="A0A835I4P7"/>
<evidence type="ECO:0000313" key="2">
    <source>
        <dbReference type="Proteomes" id="UP000631114"/>
    </source>
</evidence>
<protein>
    <submittedName>
        <fullName evidence="1">Uncharacterized protein</fullName>
    </submittedName>
</protein>
<comment type="caution">
    <text evidence="1">The sequence shown here is derived from an EMBL/GenBank/DDBJ whole genome shotgun (WGS) entry which is preliminary data.</text>
</comment>
<evidence type="ECO:0000313" key="1">
    <source>
        <dbReference type="EMBL" id="KAF9610544.1"/>
    </source>
</evidence>